<reference evidence="2 3" key="1">
    <citation type="submission" date="2015-08" db="EMBL/GenBank/DDBJ databases">
        <title>The genome of the Asian arowana (Scleropages formosus).</title>
        <authorList>
            <person name="Tan M.H."/>
            <person name="Gan H.M."/>
            <person name="Croft L.J."/>
            <person name="Austin C.M."/>
        </authorList>
    </citation>
    <scope>NUCLEOTIDE SEQUENCE [LARGE SCALE GENOMIC DNA]</scope>
    <source>
        <strain evidence="2">Aro1</strain>
    </source>
</reference>
<organism evidence="2 3">
    <name type="scientific">Scleropages formosus</name>
    <name type="common">Asian bonytongue</name>
    <name type="synonym">Osteoglossum formosum</name>
    <dbReference type="NCBI Taxonomy" id="113540"/>
    <lineage>
        <taxon>Eukaryota</taxon>
        <taxon>Metazoa</taxon>
        <taxon>Chordata</taxon>
        <taxon>Craniata</taxon>
        <taxon>Vertebrata</taxon>
        <taxon>Euteleostomi</taxon>
        <taxon>Actinopterygii</taxon>
        <taxon>Neopterygii</taxon>
        <taxon>Teleostei</taxon>
        <taxon>Osteoglossocephala</taxon>
        <taxon>Osteoglossomorpha</taxon>
        <taxon>Osteoglossiformes</taxon>
        <taxon>Osteoglossidae</taxon>
        <taxon>Scleropages</taxon>
    </lineage>
</organism>
<comment type="caution">
    <text evidence="2">The sequence shown here is derived from an EMBL/GenBank/DDBJ whole genome shotgun (WGS) entry which is preliminary data.</text>
</comment>
<gene>
    <name evidence="2" type="ORF">Z043_114174</name>
</gene>
<protein>
    <submittedName>
        <fullName evidence="2">Uncharacterized protein</fullName>
    </submittedName>
</protein>
<proteinExistence type="predicted"/>
<feature type="compositionally biased region" description="Polar residues" evidence="1">
    <location>
        <begin position="133"/>
        <end position="155"/>
    </location>
</feature>
<feature type="non-terminal residue" evidence="2">
    <location>
        <position position="1"/>
    </location>
</feature>
<dbReference type="Proteomes" id="UP000034805">
    <property type="component" value="Unassembled WGS sequence"/>
</dbReference>
<evidence type="ECO:0000256" key="1">
    <source>
        <dbReference type="SAM" id="MobiDB-lite"/>
    </source>
</evidence>
<name>A0A0P7UGH0_SCLFO</name>
<dbReference type="EMBL" id="JARO02005147">
    <property type="protein sequence ID" value="KPP67255.1"/>
    <property type="molecule type" value="Genomic_DNA"/>
</dbReference>
<evidence type="ECO:0000313" key="2">
    <source>
        <dbReference type="EMBL" id="KPP67255.1"/>
    </source>
</evidence>
<dbReference type="AlphaFoldDB" id="A0A0P7UGH0"/>
<sequence>ADGSETVTPKEHLRSSKLMKKELETVHKEMPEVLQDNLTAQSLEKANTSVKENPVDTAVRGQESPWDHPGLRQSPRQNALGGHCQVNEYEEDGGVERASCNGDGSSTASILPLCTPLDQGQEDWTLQCSCPESSLPVSSMDTPSVDNLSSPGSESPQEELSACPGVNRTNAGGEDSEYGKNPDSRQSHDHCFLSSTNQSPLQEHLDLGKESTLGLKATRLPESMGAHSDHFVHFVGDNLSHEESSSLVSSDTPPSLSCVGTTLTETVLNLSDHPVQFVLLHDMMKPQQVVASEQMDGDRVPGRRVFRILESLNGQ</sequence>
<feature type="region of interest" description="Disordered" evidence="1">
    <location>
        <begin position="133"/>
        <end position="201"/>
    </location>
</feature>
<evidence type="ECO:0000313" key="3">
    <source>
        <dbReference type="Proteomes" id="UP000034805"/>
    </source>
</evidence>
<accession>A0A0P7UGH0</accession>
<feature type="compositionally biased region" description="Basic and acidic residues" evidence="1">
    <location>
        <begin position="177"/>
        <end position="191"/>
    </location>
</feature>
<feature type="region of interest" description="Disordered" evidence="1">
    <location>
        <begin position="46"/>
        <end position="79"/>
    </location>
</feature>